<dbReference type="AlphaFoldDB" id="A0A6A6VKW7"/>
<feature type="transmembrane region" description="Helical" evidence="6">
    <location>
        <begin position="369"/>
        <end position="389"/>
    </location>
</feature>
<dbReference type="EMBL" id="MU006562">
    <property type="protein sequence ID" value="KAF2751248.1"/>
    <property type="molecule type" value="Genomic_DNA"/>
</dbReference>
<evidence type="ECO:0000256" key="6">
    <source>
        <dbReference type="SAM" id="Phobius"/>
    </source>
</evidence>
<sequence>MAGAAELLIPFVGALQAAISVLLTIFYGVLAAQFNLLSGKAAKEVSGLCVRMLLPALLIIKVGTELTQGTAIRYVPVLLWAIAYNLLSVAIGSVASRFLKLPDWATPAMAFNNTTSLPLLLIQSLEATGILDTILRDGDSASDAVSRAQSYFLINSMVNNSLTFALGPRLLGSKGEGEDGENENSDGEDGEDGDDEQGSNSDDIIDEETTLLPRHQVHQANRAGRRAYKKGHAQWERLPPWAQNVLGMAYEFLNAPLIGAAIGAFIGLIPPLHRLFFNKMNEGGYFNAWLTSSVKNIGDLFASLQIIVVGVKLSHSLRKMKKGEESGEFSWKSFIFITCVRFIIWPAISIAFIFFLATKTHLLNDDPMLWFAMMLMPTGPPAMILVALSEVHGSPEKEKMAIAKFLTASYAITPLIAFAVVGSLKACEAGL</sequence>
<dbReference type="GO" id="GO:0005783">
    <property type="term" value="C:endoplasmic reticulum"/>
    <property type="evidence" value="ECO:0007669"/>
    <property type="project" value="TreeGrafter"/>
</dbReference>
<proteinExistence type="predicted"/>
<feature type="compositionally biased region" description="Acidic residues" evidence="5">
    <location>
        <begin position="178"/>
        <end position="202"/>
    </location>
</feature>
<gene>
    <name evidence="7" type="ORF">M011DRAFT_395156</name>
</gene>
<feature type="transmembrane region" description="Helical" evidence="6">
    <location>
        <begin position="293"/>
        <end position="313"/>
    </location>
</feature>
<dbReference type="PANTHER" id="PTHR31794">
    <property type="entry name" value="AUXIN EFFLUX TRANSPORTER FAMILY PROTEIN (EUROFUNG)"/>
    <property type="match status" value="1"/>
</dbReference>
<dbReference type="OrthoDB" id="191139at2759"/>
<name>A0A6A6VKW7_9PLEO</name>
<dbReference type="Pfam" id="PF03547">
    <property type="entry name" value="Mem_trans"/>
    <property type="match status" value="1"/>
</dbReference>
<dbReference type="GO" id="GO:0055085">
    <property type="term" value="P:transmembrane transport"/>
    <property type="evidence" value="ECO:0007669"/>
    <property type="project" value="InterPro"/>
</dbReference>
<evidence type="ECO:0000256" key="1">
    <source>
        <dbReference type="ARBA" id="ARBA00004141"/>
    </source>
</evidence>
<evidence type="ECO:0000256" key="5">
    <source>
        <dbReference type="SAM" id="MobiDB-lite"/>
    </source>
</evidence>
<evidence type="ECO:0008006" key="9">
    <source>
        <dbReference type="Google" id="ProtNLM"/>
    </source>
</evidence>
<feature type="transmembrane region" description="Helical" evidence="6">
    <location>
        <begin position="334"/>
        <end position="357"/>
    </location>
</feature>
<dbReference type="InterPro" id="IPR004776">
    <property type="entry name" value="Mem_transp_PIN-like"/>
</dbReference>
<keyword evidence="3 6" id="KW-1133">Transmembrane helix</keyword>
<protein>
    <recommendedName>
        <fullName evidence="9">Auxin efflux carrier</fullName>
    </recommendedName>
</protein>
<keyword evidence="4 6" id="KW-0472">Membrane</keyword>
<evidence type="ECO:0000313" key="7">
    <source>
        <dbReference type="EMBL" id="KAF2751248.1"/>
    </source>
</evidence>
<dbReference type="PANTHER" id="PTHR31794:SF4">
    <property type="entry name" value="AUXIN EFFLUX TRANSPORTER FAMILY PROTEIN (EUROFUNG)"/>
    <property type="match status" value="1"/>
</dbReference>
<organism evidence="7 8">
    <name type="scientific">Sporormia fimetaria CBS 119925</name>
    <dbReference type="NCBI Taxonomy" id="1340428"/>
    <lineage>
        <taxon>Eukaryota</taxon>
        <taxon>Fungi</taxon>
        <taxon>Dikarya</taxon>
        <taxon>Ascomycota</taxon>
        <taxon>Pezizomycotina</taxon>
        <taxon>Dothideomycetes</taxon>
        <taxon>Pleosporomycetidae</taxon>
        <taxon>Pleosporales</taxon>
        <taxon>Sporormiaceae</taxon>
        <taxon>Sporormia</taxon>
    </lineage>
</organism>
<keyword evidence="8" id="KW-1185">Reference proteome</keyword>
<evidence type="ECO:0000256" key="2">
    <source>
        <dbReference type="ARBA" id="ARBA00022692"/>
    </source>
</evidence>
<evidence type="ECO:0000313" key="8">
    <source>
        <dbReference type="Proteomes" id="UP000799440"/>
    </source>
</evidence>
<feature type="transmembrane region" description="Helical" evidence="6">
    <location>
        <begin position="401"/>
        <end position="421"/>
    </location>
</feature>
<dbReference type="GO" id="GO:0016020">
    <property type="term" value="C:membrane"/>
    <property type="evidence" value="ECO:0007669"/>
    <property type="project" value="UniProtKB-SubCell"/>
</dbReference>
<feature type="transmembrane region" description="Helical" evidence="6">
    <location>
        <begin position="77"/>
        <end position="99"/>
    </location>
</feature>
<feature type="transmembrane region" description="Helical" evidence="6">
    <location>
        <begin position="252"/>
        <end position="273"/>
    </location>
</feature>
<dbReference type="Proteomes" id="UP000799440">
    <property type="component" value="Unassembled WGS sequence"/>
</dbReference>
<evidence type="ECO:0000256" key="4">
    <source>
        <dbReference type="ARBA" id="ARBA00023136"/>
    </source>
</evidence>
<accession>A0A6A6VKW7</accession>
<evidence type="ECO:0000256" key="3">
    <source>
        <dbReference type="ARBA" id="ARBA00022989"/>
    </source>
</evidence>
<reference evidence="7" key="1">
    <citation type="journal article" date="2020" name="Stud. Mycol.">
        <title>101 Dothideomycetes genomes: a test case for predicting lifestyles and emergence of pathogens.</title>
        <authorList>
            <person name="Haridas S."/>
            <person name="Albert R."/>
            <person name="Binder M."/>
            <person name="Bloem J."/>
            <person name="Labutti K."/>
            <person name="Salamov A."/>
            <person name="Andreopoulos B."/>
            <person name="Baker S."/>
            <person name="Barry K."/>
            <person name="Bills G."/>
            <person name="Bluhm B."/>
            <person name="Cannon C."/>
            <person name="Castanera R."/>
            <person name="Culley D."/>
            <person name="Daum C."/>
            <person name="Ezra D."/>
            <person name="Gonzalez J."/>
            <person name="Henrissat B."/>
            <person name="Kuo A."/>
            <person name="Liang C."/>
            <person name="Lipzen A."/>
            <person name="Lutzoni F."/>
            <person name="Magnuson J."/>
            <person name="Mondo S."/>
            <person name="Nolan M."/>
            <person name="Ohm R."/>
            <person name="Pangilinan J."/>
            <person name="Park H.-J."/>
            <person name="Ramirez L."/>
            <person name="Alfaro M."/>
            <person name="Sun H."/>
            <person name="Tritt A."/>
            <person name="Yoshinaga Y."/>
            <person name="Zwiers L.-H."/>
            <person name="Turgeon B."/>
            <person name="Goodwin S."/>
            <person name="Spatafora J."/>
            <person name="Crous P."/>
            <person name="Grigoriev I."/>
        </authorList>
    </citation>
    <scope>NUCLEOTIDE SEQUENCE</scope>
    <source>
        <strain evidence="7">CBS 119925</strain>
    </source>
</reference>
<feature type="region of interest" description="Disordered" evidence="5">
    <location>
        <begin position="172"/>
        <end position="202"/>
    </location>
</feature>
<feature type="transmembrane region" description="Helical" evidence="6">
    <location>
        <begin position="7"/>
        <end position="30"/>
    </location>
</feature>
<keyword evidence="2 6" id="KW-0812">Transmembrane</keyword>
<comment type="subcellular location">
    <subcellularLocation>
        <location evidence="1">Membrane</location>
        <topology evidence="1">Multi-pass membrane protein</topology>
    </subcellularLocation>
</comment>